<dbReference type="GO" id="GO:0000150">
    <property type="term" value="F:DNA strand exchange activity"/>
    <property type="evidence" value="ECO:0007669"/>
    <property type="project" value="InterPro"/>
</dbReference>
<dbReference type="PANTHER" id="PTHR30461">
    <property type="entry name" value="DNA-INVERTASE FROM LAMBDOID PROPHAGE"/>
    <property type="match status" value="1"/>
</dbReference>
<gene>
    <name evidence="3" type="ORF">J3495_16020</name>
</gene>
<feature type="domain" description="Recombinase" evidence="2">
    <location>
        <begin position="100"/>
        <end position="210"/>
    </location>
</feature>
<sequence>MKFFEILKTKNTAVNLVLFTSWDRFSRNIADAYYMIQKLKKLGINPQAIDQPIDLEIPESKIMLAMYLATSEVENDRKSKSVRLGIHKAKQEGKWMGKAPLGYQNRQSMTGRKYIALQEPEASLLRSAFEMIGRDEYSINYIYKHVVSVGLKCSRSNFSTLIRNLVYCGQIIIPEFGIEKRYVNDGINERLISILLFEKVQEILNKRRKKASRKVVLSDHLILRGFLLCPDCGKTLTGSGYMGRSEKYYYYHCSLGCKFRTRADSVNQQFLLFLKKLKAREPYTELSEMILKDISCEGYKKTRQINLSLP</sequence>
<reference evidence="3 4" key="1">
    <citation type="submission" date="2021-03" db="EMBL/GenBank/DDBJ databases">
        <title>Flavobacterium Flabelliformis Sp. Nov. And Flavobacterium Geliluteum Sp. Nov., Two Novel Multidrug Resistant Psychrophilic Species Isolated From Antarctica.</title>
        <authorList>
            <person name="Kralova S."/>
            <person name="Busse H.J."/>
            <person name="Bezdicek M."/>
            <person name="Nykrynova M."/>
            <person name="Kroupova E."/>
            <person name="Krsek D."/>
            <person name="Sedlacek I."/>
        </authorList>
    </citation>
    <scope>NUCLEOTIDE SEQUENCE [LARGE SCALE GENOMIC DNA]</scope>
    <source>
        <strain evidence="3 4">P7388</strain>
    </source>
</reference>
<dbReference type="GO" id="GO:0003677">
    <property type="term" value="F:DNA binding"/>
    <property type="evidence" value="ECO:0007669"/>
    <property type="project" value="InterPro"/>
</dbReference>
<accession>A0A940XI19</accession>
<name>A0A940XI19_9FLAO</name>
<dbReference type="Gene3D" id="3.40.50.1390">
    <property type="entry name" value="Resolvase, N-terminal catalytic domain"/>
    <property type="match status" value="1"/>
</dbReference>
<dbReference type="InterPro" id="IPR011109">
    <property type="entry name" value="DNA_bind_recombinase_dom"/>
</dbReference>
<evidence type="ECO:0000259" key="2">
    <source>
        <dbReference type="PROSITE" id="PS51737"/>
    </source>
</evidence>
<organism evidence="3 4">
    <name type="scientific">Flavobacterium geliluteum</name>
    <dbReference type="NCBI Taxonomy" id="2816120"/>
    <lineage>
        <taxon>Bacteria</taxon>
        <taxon>Pseudomonadati</taxon>
        <taxon>Bacteroidota</taxon>
        <taxon>Flavobacteriia</taxon>
        <taxon>Flavobacteriales</taxon>
        <taxon>Flavobacteriaceae</taxon>
        <taxon>Flavobacterium</taxon>
    </lineage>
</organism>
<dbReference type="SUPFAM" id="SSF53041">
    <property type="entry name" value="Resolvase-like"/>
    <property type="match status" value="1"/>
</dbReference>
<dbReference type="PROSITE" id="PS51736">
    <property type="entry name" value="RECOMBINASES_3"/>
    <property type="match status" value="1"/>
</dbReference>
<keyword evidence="4" id="KW-1185">Reference proteome</keyword>
<dbReference type="PROSITE" id="PS51737">
    <property type="entry name" value="RECOMBINASE_DNA_BIND"/>
    <property type="match status" value="1"/>
</dbReference>
<dbReference type="Proteomes" id="UP000675047">
    <property type="component" value="Unassembled WGS sequence"/>
</dbReference>
<dbReference type="PANTHER" id="PTHR30461:SF23">
    <property type="entry name" value="DNA RECOMBINASE-RELATED"/>
    <property type="match status" value="1"/>
</dbReference>
<dbReference type="Gene3D" id="3.90.1750.20">
    <property type="entry name" value="Putative Large Serine Recombinase, Chain B, Domain 2"/>
    <property type="match status" value="1"/>
</dbReference>
<evidence type="ECO:0000313" key="4">
    <source>
        <dbReference type="Proteomes" id="UP000675047"/>
    </source>
</evidence>
<feature type="domain" description="Resolvase/invertase-type recombinase catalytic" evidence="1">
    <location>
        <begin position="1"/>
        <end position="93"/>
    </location>
</feature>
<dbReference type="Pfam" id="PF07508">
    <property type="entry name" value="Recombinase"/>
    <property type="match status" value="1"/>
</dbReference>
<dbReference type="InterPro" id="IPR006119">
    <property type="entry name" value="Resolv_N"/>
</dbReference>
<evidence type="ECO:0000313" key="3">
    <source>
        <dbReference type="EMBL" id="MBP4139583.1"/>
    </source>
</evidence>
<dbReference type="InterPro" id="IPR036162">
    <property type="entry name" value="Resolvase-like_N_sf"/>
</dbReference>
<dbReference type="InterPro" id="IPR050639">
    <property type="entry name" value="SSR_resolvase"/>
</dbReference>
<dbReference type="AlphaFoldDB" id="A0A940XI19"/>
<evidence type="ECO:0000259" key="1">
    <source>
        <dbReference type="PROSITE" id="PS51736"/>
    </source>
</evidence>
<proteinExistence type="predicted"/>
<dbReference type="Pfam" id="PF00239">
    <property type="entry name" value="Resolvase"/>
    <property type="match status" value="1"/>
</dbReference>
<dbReference type="InterPro" id="IPR038109">
    <property type="entry name" value="DNA_bind_recomb_sf"/>
</dbReference>
<comment type="caution">
    <text evidence="3">The sequence shown here is derived from an EMBL/GenBank/DDBJ whole genome shotgun (WGS) entry which is preliminary data.</text>
</comment>
<dbReference type="EMBL" id="JAGFBV010000030">
    <property type="protein sequence ID" value="MBP4139583.1"/>
    <property type="molecule type" value="Genomic_DNA"/>
</dbReference>
<protein>
    <submittedName>
        <fullName evidence="3">Recombinase family protein</fullName>
    </submittedName>
</protein>